<dbReference type="InterPro" id="IPR010534">
    <property type="entry name" value="Phage_933W_GpQ"/>
</dbReference>
<dbReference type="Pfam" id="PF06530">
    <property type="entry name" value="Phage_antitermQ"/>
    <property type="match status" value="1"/>
</dbReference>
<reference evidence="5 6" key="1">
    <citation type="submission" date="2018-01" db="EMBL/GenBank/DDBJ databases">
        <title>Complete genome sequences of the type strains of Marinobacter flavimaris and Marinobacter maroccanus.</title>
        <authorList>
            <person name="Palau M."/>
            <person name="Boujida N."/>
            <person name="Manresa A."/>
            <person name="Minana-Galbis D."/>
        </authorList>
    </citation>
    <scope>NUCLEOTIDE SEQUENCE [LARGE SCALE GENOMIC DNA]</scope>
    <source>
        <strain evidence="5 6">N4</strain>
    </source>
</reference>
<dbReference type="EMBL" id="PSSX01000001">
    <property type="protein sequence ID" value="PPI86189.1"/>
    <property type="molecule type" value="Genomic_DNA"/>
</dbReference>
<evidence type="ECO:0008006" key="7">
    <source>
        <dbReference type="Google" id="ProtNLM"/>
    </source>
</evidence>
<proteinExistence type="inferred from homology"/>
<protein>
    <recommendedName>
        <fullName evidence="7">Antitermination protein Q</fullName>
    </recommendedName>
</protein>
<sequence length="112" mass="12506">MLSDTQQRLTEWARWVRTSDSGLRMGYNRVSLVPAGSVAMPVCTDEEALAVDRAIARLRRRDKDMADILVMVYSYGFSMARVARESGVGSRERVRYLLGAAEAWVDAVLHAA</sequence>
<keyword evidence="3" id="KW-0238">DNA-binding</keyword>
<comment type="similarity">
    <text evidence="1">Belongs to the phage antitermination Q type 1 family.</text>
</comment>
<dbReference type="GO" id="GO:0003677">
    <property type="term" value="F:DNA binding"/>
    <property type="evidence" value="ECO:0007669"/>
    <property type="project" value="UniProtKB-KW"/>
</dbReference>
<name>A0A2S5ZFN0_9GAMM</name>
<comment type="caution">
    <text evidence="5">The sequence shown here is derived from an EMBL/GenBank/DDBJ whole genome shotgun (WGS) entry which is preliminary data.</text>
</comment>
<evidence type="ECO:0000313" key="5">
    <source>
        <dbReference type="EMBL" id="PPI86189.1"/>
    </source>
</evidence>
<evidence type="ECO:0000256" key="4">
    <source>
        <dbReference type="ARBA" id="ARBA00023163"/>
    </source>
</evidence>
<organism evidence="5 6">
    <name type="scientific">Marinobacter maroccanus</name>
    <dbReference type="NCBI Taxonomy" id="2055143"/>
    <lineage>
        <taxon>Bacteria</taxon>
        <taxon>Pseudomonadati</taxon>
        <taxon>Pseudomonadota</taxon>
        <taxon>Gammaproteobacteria</taxon>
        <taxon>Pseudomonadales</taxon>
        <taxon>Marinobacteraceae</taxon>
        <taxon>Marinobacter</taxon>
    </lineage>
</organism>
<dbReference type="Proteomes" id="UP000239917">
    <property type="component" value="Unassembled WGS sequence"/>
</dbReference>
<accession>A0A2S5ZFN0</accession>
<dbReference type="GO" id="GO:0060567">
    <property type="term" value="P:negative regulation of termination of DNA-templated transcription"/>
    <property type="evidence" value="ECO:0007669"/>
    <property type="project" value="InterPro"/>
</dbReference>
<dbReference type="RefSeq" id="WP_104320427.1">
    <property type="nucleotide sequence ID" value="NZ_PSSX01000001.1"/>
</dbReference>
<evidence type="ECO:0000256" key="1">
    <source>
        <dbReference type="ARBA" id="ARBA00010234"/>
    </source>
</evidence>
<evidence type="ECO:0000256" key="3">
    <source>
        <dbReference type="ARBA" id="ARBA00023125"/>
    </source>
</evidence>
<keyword evidence="6" id="KW-1185">Reference proteome</keyword>
<evidence type="ECO:0000256" key="2">
    <source>
        <dbReference type="ARBA" id="ARBA00023015"/>
    </source>
</evidence>
<keyword evidence="4" id="KW-0804">Transcription</keyword>
<evidence type="ECO:0000313" key="6">
    <source>
        <dbReference type="Proteomes" id="UP000239917"/>
    </source>
</evidence>
<dbReference type="AlphaFoldDB" id="A0A2S5ZFN0"/>
<keyword evidence="2" id="KW-0805">Transcription regulation</keyword>
<gene>
    <name evidence="5" type="ORF">KEHDKFFH_02395</name>
</gene>
<dbReference type="OrthoDB" id="6401714at2"/>